<dbReference type="GO" id="GO:0030638">
    <property type="term" value="P:polyketide metabolic process"/>
    <property type="evidence" value="ECO:0007669"/>
    <property type="project" value="InterPro"/>
</dbReference>
<dbReference type="SUPFAM" id="SSF54427">
    <property type="entry name" value="NTF2-like"/>
    <property type="match status" value="1"/>
</dbReference>
<dbReference type="OrthoDB" id="7857582at2"/>
<dbReference type="EMBL" id="CAADFC020000004">
    <property type="protein sequence ID" value="VIO66597.1"/>
    <property type="molecule type" value="Genomic_DNA"/>
</dbReference>
<proteinExistence type="predicted"/>
<accession>A0A508T032</accession>
<dbReference type="RefSeq" id="WP_139858479.1">
    <property type="nucleotide sequence ID" value="NZ_CAADFC020000004.1"/>
</dbReference>
<gene>
    <name evidence="1" type="ORF">CI1B_17190</name>
</gene>
<comment type="caution">
    <text evidence="1">The sequence shown here is derived from an EMBL/GenBank/DDBJ whole genome shotgun (WGS) entry which is preliminary data.</text>
</comment>
<reference evidence="1" key="1">
    <citation type="submission" date="2019-02" db="EMBL/GenBank/DDBJ databases">
        <authorList>
            <person name="Pothier F.J."/>
        </authorList>
    </citation>
    <scope>NUCLEOTIDE SEQUENCE</scope>
    <source>
        <strain evidence="1">CI-1B</strain>
    </source>
</reference>
<name>A0A508T032_9BRAD</name>
<dbReference type="InterPro" id="IPR009959">
    <property type="entry name" value="Cyclase_SnoaL-like"/>
</dbReference>
<keyword evidence="2" id="KW-1185">Reference proteome</keyword>
<evidence type="ECO:0008006" key="3">
    <source>
        <dbReference type="Google" id="ProtNLM"/>
    </source>
</evidence>
<protein>
    <recommendedName>
        <fullName evidence="3">SnoaL-like domain-containing protein</fullName>
    </recommendedName>
</protein>
<dbReference type="Gene3D" id="3.10.450.50">
    <property type="match status" value="1"/>
</dbReference>
<dbReference type="Proteomes" id="UP000328092">
    <property type="component" value="Unassembled WGS sequence"/>
</dbReference>
<evidence type="ECO:0000313" key="2">
    <source>
        <dbReference type="Proteomes" id="UP000328092"/>
    </source>
</evidence>
<organism evidence="1 2">
    <name type="scientific">Bradyrhizobium ivorense</name>
    <dbReference type="NCBI Taxonomy" id="2511166"/>
    <lineage>
        <taxon>Bacteria</taxon>
        <taxon>Pseudomonadati</taxon>
        <taxon>Pseudomonadota</taxon>
        <taxon>Alphaproteobacteria</taxon>
        <taxon>Hyphomicrobiales</taxon>
        <taxon>Nitrobacteraceae</taxon>
        <taxon>Bradyrhizobium</taxon>
    </lineage>
</organism>
<dbReference type="InterPro" id="IPR032710">
    <property type="entry name" value="NTF2-like_dom_sf"/>
</dbReference>
<sequence length="138" mass="15007">MTLTGLPGLLYRAYNDHDPAAVARLYASDATHEDVAQGKPKRGPAEIANGLSKFFSWFPDAHWAAQAQITDPSGSVAITYLMTATLRGQMGPILPRGQRVSLQGVHVLHTGEGVILSSRDYWDATTFQRQLNTPQTGD</sequence>
<dbReference type="AlphaFoldDB" id="A0A508T032"/>
<evidence type="ECO:0000313" key="1">
    <source>
        <dbReference type="EMBL" id="VIO66597.1"/>
    </source>
</evidence>
<dbReference type="Pfam" id="PF07366">
    <property type="entry name" value="SnoaL"/>
    <property type="match status" value="1"/>
</dbReference>